<evidence type="ECO:0000256" key="4">
    <source>
        <dbReference type="ARBA" id="ARBA00022448"/>
    </source>
</evidence>
<comment type="subcellular location">
    <subcellularLocation>
        <location evidence="1">Cell membrane</location>
        <topology evidence="1">Multi-pass membrane protein</topology>
    </subcellularLocation>
</comment>
<dbReference type="PRINTS" id="PR00950">
    <property type="entry name" value="TYPE3IMSPROT"/>
</dbReference>
<feature type="transmembrane region" description="Helical" evidence="13">
    <location>
        <begin position="147"/>
        <end position="165"/>
    </location>
</feature>
<protein>
    <recommendedName>
        <fullName evidence="3 13">Flagellar biosynthetic protein FlhB</fullName>
    </recommendedName>
</protein>
<evidence type="ECO:0000256" key="1">
    <source>
        <dbReference type="ARBA" id="ARBA00004651"/>
    </source>
</evidence>
<sequence length="377" mass="41837">MSNKDTGQSKTEQATPQKLKKAREQGQVPRSKDLAASALIIGCAVMLTSSAEWIGSEMAEITRFNMNLTKEQLNEPKMLEMHMGAAIVGILHLLGPLFILVAAIGMIAGALPGGPLFSIKNAFFKYSRIDPIAGLGRMVSIKSLVELVKSVLKITLLVSIMLYFLQSNLQGIMASSQLPVDEAVKYSIDTISTGMFYLGVGLLIITFIDVPYQYWHHHNELKMSHQEVKDEHKQQDGKPEIKAKIRQMQQKISRSRADVAVPQADVLLVNPTHYSVALRYDADKADAPYVIAKGVDELALYMRDVAKRNAVEIIEIPALARAIYYSTKIEQQIPAALFVAIAHVLSYVLQIKAARTGSQEKPEPLPHFYIPPHLRHD</sequence>
<evidence type="ECO:0000256" key="13">
    <source>
        <dbReference type="RuleBase" id="RU364091"/>
    </source>
</evidence>
<gene>
    <name evidence="13" type="primary">flhB</name>
    <name evidence="15" type="ORF">SJ2017_0306</name>
</gene>
<feature type="transmembrane region" description="Helical" evidence="13">
    <location>
        <begin position="195"/>
        <end position="215"/>
    </location>
</feature>
<dbReference type="InterPro" id="IPR006135">
    <property type="entry name" value="T3SS_substrate_exporter"/>
</dbReference>
<dbReference type="NCBIfam" id="TIGR00328">
    <property type="entry name" value="flhB"/>
    <property type="match status" value="1"/>
</dbReference>
<dbReference type="Proteomes" id="UP000191820">
    <property type="component" value="Chromosome"/>
</dbReference>
<comment type="similarity">
    <text evidence="2 13">Belongs to the type III secretion exporter family.</text>
</comment>
<name>A0ABM6JFJ9_9GAMM</name>
<keyword evidence="4 13" id="KW-0813">Transport</keyword>
<evidence type="ECO:0000256" key="9">
    <source>
        <dbReference type="ARBA" id="ARBA00022989"/>
    </source>
</evidence>
<dbReference type="Pfam" id="PF01312">
    <property type="entry name" value="Bac_export_2"/>
    <property type="match status" value="1"/>
</dbReference>
<evidence type="ECO:0000256" key="3">
    <source>
        <dbReference type="ARBA" id="ARBA00021622"/>
    </source>
</evidence>
<dbReference type="PANTHER" id="PTHR30531:SF12">
    <property type="entry name" value="FLAGELLAR BIOSYNTHETIC PROTEIN FLHB"/>
    <property type="match status" value="1"/>
</dbReference>
<evidence type="ECO:0000256" key="8">
    <source>
        <dbReference type="ARBA" id="ARBA00022927"/>
    </source>
</evidence>
<feature type="region of interest" description="Disordered" evidence="14">
    <location>
        <begin position="1"/>
        <end position="29"/>
    </location>
</feature>
<proteinExistence type="inferred from homology"/>
<keyword evidence="7 13" id="KW-1005">Bacterial flagellum biogenesis</keyword>
<dbReference type="Gene3D" id="3.40.1690.10">
    <property type="entry name" value="secretion proteins EscU"/>
    <property type="match status" value="1"/>
</dbReference>
<keyword evidence="16" id="KW-1185">Reference proteome</keyword>
<keyword evidence="8 13" id="KW-0653">Protein transport</keyword>
<dbReference type="InterPro" id="IPR029025">
    <property type="entry name" value="T3SS_substrate_exporter_C"/>
</dbReference>
<evidence type="ECO:0000256" key="6">
    <source>
        <dbReference type="ARBA" id="ARBA00022692"/>
    </source>
</evidence>
<dbReference type="SUPFAM" id="SSF160544">
    <property type="entry name" value="EscU C-terminal domain-like"/>
    <property type="match status" value="1"/>
</dbReference>
<keyword evidence="6 13" id="KW-0812">Transmembrane</keyword>
<dbReference type="PANTHER" id="PTHR30531">
    <property type="entry name" value="FLAGELLAR BIOSYNTHETIC PROTEIN FLHB"/>
    <property type="match status" value="1"/>
</dbReference>
<keyword evidence="15" id="KW-0969">Cilium</keyword>
<evidence type="ECO:0000256" key="7">
    <source>
        <dbReference type="ARBA" id="ARBA00022795"/>
    </source>
</evidence>
<evidence type="ECO:0000256" key="2">
    <source>
        <dbReference type="ARBA" id="ARBA00010690"/>
    </source>
</evidence>
<keyword evidence="11 13" id="KW-1006">Bacterial flagellum protein export</keyword>
<accession>A0ABM6JFJ9</accession>
<keyword evidence="5 13" id="KW-1003">Cell membrane</keyword>
<evidence type="ECO:0000256" key="5">
    <source>
        <dbReference type="ARBA" id="ARBA00022475"/>
    </source>
</evidence>
<keyword evidence="10 13" id="KW-0472">Membrane</keyword>
<keyword evidence="9 13" id="KW-1133">Transmembrane helix</keyword>
<dbReference type="RefSeq" id="WP_055025283.1">
    <property type="nucleotide sequence ID" value="NZ_CANMJJ010000012.1"/>
</dbReference>
<evidence type="ECO:0000313" key="15">
    <source>
        <dbReference type="EMBL" id="ARD20652.1"/>
    </source>
</evidence>
<feature type="transmembrane region" description="Helical" evidence="13">
    <location>
        <begin position="34"/>
        <end position="54"/>
    </location>
</feature>
<evidence type="ECO:0000256" key="10">
    <source>
        <dbReference type="ARBA" id="ARBA00023136"/>
    </source>
</evidence>
<keyword evidence="15" id="KW-0966">Cell projection</keyword>
<comment type="function">
    <text evidence="12 13">Required for formation of the rod structure in the basal body of the flagellar apparatus. Together with FliI and FliH, may constitute the export apparatus of flagellin.</text>
</comment>
<dbReference type="Gene3D" id="6.10.250.2080">
    <property type="match status" value="1"/>
</dbReference>
<reference evidence="15 16" key="1">
    <citation type="submission" date="2017-03" db="EMBL/GenBank/DDBJ databases">
        <title>Genome sequencing of Shewanella japonica KCTC 22435.</title>
        <authorList>
            <person name="Kim K.M."/>
        </authorList>
    </citation>
    <scope>NUCLEOTIDE SEQUENCE [LARGE SCALE GENOMIC DNA]</scope>
    <source>
        <strain evidence="15 16">KCTC 22435</strain>
    </source>
</reference>
<feature type="transmembrane region" description="Helical" evidence="13">
    <location>
        <begin position="83"/>
        <end position="111"/>
    </location>
</feature>
<dbReference type="InterPro" id="IPR006136">
    <property type="entry name" value="FlhB"/>
</dbReference>
<feature type="compositionally biased region" description="Polar residues" evidence="14">
    <location>
        <begin position="1"/>
        <end position="16"/>
    </location>
</feature>
<dbReference type="EMBL" id="CP020472">
    <property type="protein sequence ID" value="ARD20652.1"/>
    <property type="molecule type" value="Genomic_DNA"/>
</dbReference>
<keyword evidence="15" id="KW-0282">Flagellum</keyword>
<organism evidence="15 16">
    <name type="scientific">Shewanella japonica</name>
    <dbReference type="NCBI Taxonomy" id="93973"/>
    <lineage>
        <taxon>Bacteria</taxon>
        <taxon>Pseudomonadati</taxon>
        <taxon>Pseudomonadota</taxon>
        <taxon>Gammaproteobacteria</taxon>
        <taxon>Alteromonadales</taxon>
        <taxon>Shewanellaceae</taxon>
        <taxon>Shewanella</taxon>
    </lineage>
</organism>
<evidence type="ECO:0000256" key="12">
    <source>
        <dbReference type="ARBA" id="ARBA00025078"/>
    </source>
</evidence>
<evidence type="ECO:0000256" key="11">
    <source>
        <dbReference type="ARBA" id="ARBA00023225"/>
    </source>
</evidence>
<evidence type="ECO:0000313" key="16">
    <source>
        <dbReference type="Proteomes" id="UP000191820"/>
    </source>
</evidence>
<evidence type="ECO:0000256" key="14">
    <source>
        <dbReference type="SAM" id="MobiDB-lite"/>
    </source>
</evidence>